<comment type="subunit">
    <text evidence="11">Homodimer.</text>
</comment>
<keyword evidence="7 11" id="KW-0067">ATP-binding</keyword>
<keyword evidence="9 11" id="KW-0119">Carbohydrate metabolism</keyword>
<dbReference type="PANTHER" id="PTHR46969:SF1">
    <property type="entry name" value="BIFUNCTIONAL PROTEIN HLDE"/>
    <property type="match status" value="1"/>
</dbReference>
<evidence type="ECO:0000256" key="7">
    <source>
        <dbReference type="ARBA" id="ARBA00022840"/>
    </source>
</evidence>
<comment type="catalytic activity">
    <reaction evidence="10 11">
        <text>D-glycero-beta-D-manno-heptose 1-phosphate + ATP + H(+) = ADP-D-glycero-beta-D-manno-heptose + diphosphate</text>
        <dbReference type="Rhea" id="RHEA:27465"/>
        <dbReference type="ChEBI" id="CHEBI:15378"/>
        <dbReference type="ChEBI" id="CHEBI:30616"/>
        <dbReference type="ChEBI" id="CHEBI:33019"/>
        <dbReference type="ChEBI" id="CHEBI:59967"/>
        <dbReference type="ChEBI" id="CHEBI:61593"/>
        <dbReference type="EC" id="2.7.7.70"/>
    </reaction>
</comment>
<evidence type="ECO:0000256" key="11">
    <source>
        <dbReference type="HAMAP-Rule" id="MF_01603"/>
    </source>
</evidence>
<dbReference type="InterPro" id="IPR023030">
    <property type="entry name" value="Bifunc_HldE"/>
</dbReference>
<dbReference type="InterPro" id="IPR011914">
    <property type="entry name" value="RfaE_dom_II"/>
</dbReference>
<dbReference type="PANTHER" id="PTHR46969">
    <property type="entry name" value="BIFUNCTIONAL PROTEIN HLDE"/>
    <property type="match status" value="1"/>
</dbReference>
<name>A0A3A1Y3V4_9GAMM</name>
<dbReference type="GO" id="GO:0005524">
    <property type="term" value="F:ATP binding"/>
    <property type="evidence" value="ECO:0007669"/>
    <property type="project" value="UniProtKB-UniRule"/>
</dbReference>
<evidence type="ECO:0000256" key="6">
    <source>
        <dbReference type="ARBA" id="ARBA00022777"/>
    </source>
</evidence>
<dbReference type="InterPro" id="IPR011913">
    <property type="entry name" value="RfaE_dom_I"/>
</dbReference>
<comment type="similarity">
    <text evidence="11">In the C-terminal section; belongs to the cytidylyltransferase family.</text>
</comment>
<gene>
    <name evidence="11" type="primary">hldE</name>
    <name evidence="14" type="ORF">CJP74_05830</name>
</gene>
<dbReference type="NCBIfam" id="TIGR02198">
    <property type="entry name" value="rfaE_dom_I"/>
    <property type="match status" value="1"/>
</dbReference>
<evidence type="ECO:0000259" key="12">
    <source>
        <dbReference type="Pfam" id="PF00294"/>
    </source>
</evidence>
<dbReference type="EC" id="2.7.1.167" evidence="11"/>
<dbReference type="Proteomes" id="UP000266258">
    <property type="component" value="Unassembled WGS sequence"/>
</dbReference>
<feature type="binding site" evidence="11">
    <location>
        <begin position="200"/>
        <end position="203"/>
    </location>
    <ligand>
        <name>ATP</name>
        <dbReference type="ChEBI" id="CHEBI:30616"/>
    </ligand>
</feature>
<comment type="pathway">
    <text evidence="11">Nucleotide-sugar biosynthesis; ADP-L-glycero-beta-D-manno-heptose biosynthesis; ADP-L-glycero-beta-D-manno-heptose from D-glycero-beta-D-manno-heptose 7-phosphate: step 3/4.</text>
</comment>
<protein>
    <recommendedName>
        <fullName evidence="11">Bifunctional protein HldE</fullName>
    </recommendedName>
    <domain>
        <recommendedName>
            <fullName evidence="11">D-beta-D-heptose 7-phosphate kinase</fullName>
            <ecNumber evidence="11">2.7.1.167</ecNumber>
        </recommendedName>
        <alternativeName>
            <fullName evidence="11">D-beta-D-heptose 7-phosphotransferase</fullName>
        </alternativeName>
        <alternativeName>
            <fullName evidence="11">D-glycero-beta-D-manno-heptose-7-phosphate kinase</fullName>
        </alternativeName>
    </domain>
    <domain>
        <recommendedName>
            <fullName evidence="11">D-beta-D-heptose 1-phosphate adenylyltransferase</fullName>
            <ecNumber evidence="11">2.7.7.70</ecNumber>
        </recommendedName>
        <alternativeName>
            <fullName evidence="11">D-glycero-beta-D-manno-heptose 1-phosphate adenylyltransferase</fullName>
        </alternativeName>
    </domain>
</protein>
<dbReference type="Pfam" id="PF00294">
    <property type="entry name" value="PfkB"/>
    <property type="match status" value="1"/>
</dbReference>
<dbReference type="NCBIfam" id="TIGR02199">
    <property type="entry name" value="rfaE_dom_II"/>
    <property type="match status" value="1"/>
</dbReference>
<keyword evidence="8 11" id="KW-0511">Multifunctional enzyme</keyword>
<feature type="domain" description="Carbohydrate kinase PfkB" evidence="12">
    <location>
        <begin position="12"/>
        <end position="314"/>
    </location>
</feature>
<keyword evidence="5 11" id="KW-0547">Nucleotide-binding</keyword>
<dbReference type="InterPro" id="IPR011611">
    <property type="entry name" value="PfkB_dom"/>
</dbReference>
<dbReference type="InterPro" id="IPR029056">
    <property type="entry name" value="Ribokinase-like"/>
</dbReference>
<comment type="function">
    <text evidence="1 11">Catalyzes the phosphorylation of D-glycero-D-manno-heptose 7-phosphate at the C-1 position to selectively form D-glycero-beta-D-manno-heptose-1,7-bisphosphate.</text>
</comment>
<dbReference type="Gene3D" id="3.40.50.620">
    <property type="entry name" value="HUPs"/>
    <property type="match status" value="1"/>
</dbReference>
<evidence type="ECO:0000256" key="5">
    <source>
        <dbReference type="ARBA" id="ARBA00022741"/>
    </source>
</evidence>
<comment type="function">
    <text evidence="2 11">Catalyzes the ADP transfer from ATP to D-glycero-beta-D-manno-heptose 1-phosphate, yielding ADP-D-glycero-beta-D-manno-heptose.</text>
</comment>
<dbReference type="GO" id="GO:0097171">
    <property type="term" value="P:ADP-L-glycero-beta-D-manno-heptose biosynthetic process"/>
    <property type="evidence" value="ECO:0007669"/>
    <property type="project" value="UniProtKB-UniPathway"/>
</dbReference>
<comment type="pathway">
    <text evidence="11">Nucleotide-sugar biosynthesis; ADP-L-glycero-beta-D-manno-heptose biosynthesis; ADP-L-glycero-beta-D-manno-heptose from D-glycero-beta-D-manno-heptose 7-phosphate: step 1/4.</text>
</comment>
<dbReference type="GO" id="GO:0033786">
    <property type="term" value="F:heptose-1-phosphate adenylyltransferase activity"/>
    <property type="evidence" value="ECO:0007669"/>
    <property type="project" value="UniProtKB-UniRule"/>
</dbReference>
<dbReference type="RefSeq" id="WP_119497338.1">
    <property type="nucleotide sequence ID" value="NZ_NRJH01000050.1"/>
</dbReference>
<dbReference type="GO" id="GO:0016773">
    <property type="term" value="F:phosphotransferase activity, alcohol group as acceptor"/>
    <property type="evidence" value="ECO:0007669"/>
    <property type="project" value="InterPro"/>
</dbReference>
<evidence type="ECO:0000256" key="8">
    <source>
        <dbReference type="ARBA" id="ARBA00023268"/>
    </source>
</evidence>
<dbReference type="InterPro" id="IPR014729">
    <property type="entry name" value="Rossmann-like_a/b/a_fold"/>
</dbReference>
<keyword evidence="4 11" id="KW-0548">Nucleotidyltransferase</keyword>
<feature type="region of interest" description="Ribokinase" evidence="11">
    <location>
        <begin position="1"/>
        <end position="329"/>
    </location>
</feature>
<dbReference type="SUPFAM" id="SSF52374">
    <property type="entry name" value="Nucleotidylyl transferase"/>
    <property type="match status" value="1"/>
</dbReference>
<dbReference type="InterPro" id="IPR004821">
    <property type="entry name" value="Cyt_trans-like"/>
</dbReference>
<dbReference type="CDD" id="cd01172">
    <property type="entry name" value="RfaE_like"/>
    <property type="match status" value="1"/>
</dbReference>
<evidence type="ECO:0000256" key="1">
    <source>
        <dbReference type="ARBA" id="ARBA00002319"/>
    </source>
</evidence>
<dbReference type="FunFam" id="3.40.1190.20:FF:000002">
    <property type="entry name" value="Bifunctional protein HldE"/>
    <property type="match status" value="1"/>
</dbReference>
<dbReference type="EMBL" id="NRJH01000050">
    <property type="protein sequence ID" value="RIY31979.1"/>
    <property type="molecule type" value="Genomic_DNA"/>
</dbReference>
<dbReference type="HAMAP" id="MF_01603">
    <property type="entry name" value="HldE"/>
    <property type="match status" value="1"/>
</dbReference>
<evidence type="ECO:0000256" key="2">
    <source>
        <dbReference type="ARBA" id="ARBA00003753"/>
    </source>
</evidence>
<organism evidence="14 15">
    <name type="scientific">Psittacicella melopsittaci</name>
    <dbReference type="NCBI Taxonomy" id="2028576"/>
    <lineage>
        <taxon>Bacteria</taxon>
        <taxon>Pseudomonadati</taxon>
        <taxon>Pseudomonadota</taxon>
        <taxon>Gammaproteobacteria</taxon>
        <taxon>Pasteurellales</taxon>
        <taxon>Psittacicellaceae</taxon>
        <taxon>Psittacicella</taxon>
    </lineage>
</organism>
<dbReference type="GO" id="GO:0033785">
    <property type="term" value="F:heptose 7-phosphate kinase activity"/>
    <property type="evidence" value="ECO:0007669"/>
    <property type="project" value="UniProtKB-UniRule"/>
</dbReference>
<feature type="region of interest" description="Cytidylyltransferase" evidence="11">
    <location>
        <begin position="354"/>
        <end position="484"/>
    </location>
</feature>
<proteinExistence type="inferred from homology"/>
<reference evidence="14 15" key="1">
    <citation type="submission" date="2017-08" db="EMBL/GenBank/DDBJ databases">
        <title>Reclassification of Bisgaard taxon 37 and 44.</title>
        <authorList>
            <person name="Christensen H."/>
        </authorList>
    </citation>
    <scope>NUCLEOTIDE SEQUENCE [LARGE SCALE GENOMIC DNA]</scope>
    <source>
        <strain evidence="14 15">B96_4</strain>
    </source>
</reference>
<evidence type="ECO:0000256" key="4">
    <source>
        <dbReference type="ARBA" id="ARBA00022695"/>
    </source>
</evidence>
<dbReference type="UniPathway" id="UPA00356">
    <property type="reaction ID" value="UER00437"/>
</dbReference>
<evidence type="ECO:0000256" key="10">
    <source>
        <dbReference type="ARBA" id="ARBA00047428"/>
    </source>
</evidence>
<dbReference type="NCBIfam" id="NF008454">
    <property type="entry name" value="PRK11316.1"/>
    <property type="match status" value="1"/>
</dbReference>
<comment type="similarity">
    <text evidence="11">In the N-terminal section; belongs to the carbohydrate kinase PfkB family.</text>
</comment>
<keyword evidence="15" id="KW-1185">Reference proteome</keyword>
<feature type="domain" description="Cytidyltransferase-like" evidence="13">
    <location>
        <begin position="354"/>
        <end position="479"/>
    </location>
</feature>
<evidence type="ECO:0000313" key="14">
    <source>
        <dbReference type="EMBL" id="RIY31979.1"/>
    </source>
</evidence>
<dbReference type="Gene3D" id="3.40.1190.20">
    <property type="match status" value="1"/>
</dbReference>
<keyword evidence="3 11" id="KW-0808">Transferase</keyword>
<sequence length="484" mass="53886">MLIENLDFTPANIFVFGDVMIDHYWYGDTSRISPEAPVPVVLFKNENATLGGAANVARNLVAYNSQVNISGLVGQDANAQHLENLCQEINLPYLFIPVENGQTTKKLRVISRHQQLLRIDFEEAYNRNFNLEQTKEQYSQALEKMVAQANVIVLSDYMKGARLLFPEIISIANKFNKPVIIDPKGTDYSIYKNASLLTPNLSEFGQIAKQYKFTDEQVLAQEYEQEIAKAIIDDLNLDGILITKSEKGMTLHLKNGEVYHQLTYAEDVYDVTGAGDTVIATLAAALAVNIPLKDACYLANKAAGVSVSKLGAATVSLDELKQACNAKDMQNTYDTAKVISHIHQEQASGKRIVFTNGCFDILHRGHLSYLQRAKELGDILVVAINSDDSVRRLKGENRPINNVADRMFMLSSLKFVDYVVEFNEDTPLELIKAIHPDVLVKGADYKVEDIVGYKEVTAYGGKVQTITFVDSYSSTNIINKIKNN</sequence>
<evidence type="ECO:0000313" key="15">
    <source>
        <dbReference type="Proteomes" id="UP000266258"/>
    </source>
</evidence>
<accession>A0A3A1Y3V4</accession>
<evidence type="ECO:0000256" key="9">
    <source>
        <dbReference type="ARBA" id="ARBA00023277"/>
    </source>
</evidence>
<dbReference type="AlphaFoldDB" id="A0A3A1Y3V4"/>
<dbReference type="Pfam" id="PF01467">
    <property type="entry name" value="CTP_transf_like"/>
    <property type="match status" value="1"/>
</dbReference>
<comment type="catalytic activity">
    <reaction evidence="11">
        <text>D-glycero-beta-D-manno-heptose 7-phosphate + ATP = D-glycero-beta-D-manno-heptose 1,7-bisphosphate + ADP + H(+)</text>
        <dbReference type="Rhea" id="RHEA:27473"/>
        <dbReference type="ChEBI" id="CHEBI:15378"/>
        <dbReference type="ChEBI" id="CHEBI:30616"/>
        <dbReference type="ChEBI" id="CHEBI:60204"/>
        <dbReference type="ChEBI" id="CHEBI:60208"/>
        <dbReference type="ChEBI" id="CHEBI:456216"/>
        <dbReference type="EC" id="2.7.1.167"/>
    </reaction>
</comment>
<feature type="active site" evidence="11">
    <location>
        <position position="276"/>
    </location>
</feature>
<dbReference type="OrthoDB" id="9802794at2"/>
<keyword evidence="6 11" id="KW-0418">Kinase</keyword>
<comment type="caution">
    <text evidence="14">The sequence shown here is derived from an EMBL/GenBank/DDBJ whole genome shotgun (WGS) entry which is preliminary data.</text>
</comment>
<dbReference type="NCBIfam" id="TIGR00125">
    <property type="entry name" value="cyt_tran_rel"/>
    <property type="match status" value="1"/>
</dbReference>
<dbReference type="EC" id="2.7.7.70" evidence="11"/>
<dbReference type="GO" id="GO:0005829">
    <property type="term" value="C:cytosol"/>
    <property type="evidence" value="ECO:0007669"/>
    <property type="project" value="TreeGrafter"/>
</dbReference>
<evidence type="ECO:0000259" key="13">
    <source>
        <dbReference type="Pfam" id="PF01467"/>
    </source>
</evidence>
<dbReference type="SUPFAM" id="SSF53613">
    <property type="entry name" value="Ribokinase-like"/>
    <property type="match status" value="1"/>
</dbReference>
<evidence type="ECO:0000256" key="3">
    <source>
        <dbReference type="ARBA" id="ARBA00022679"/>
    </source>
</evidence>